<accession>A0A9W9S7T7</accession>
<dbReference type="Pfam" id="PF00501">
    <property type="entry name" value="AMP-binding"/>
    <property type="match status" value="1"/>
</dbReference>
<dbReference type="OrthoDB" id="416786at2759"/>
<dbReference type="CDD" id="cd19545">
    <property type="entry name" value="FUM14_C_NRPS-like"/>
    <property type="match status" value="2"/>
</dbReference>
<feature type="domain" description="Carrier" evidence="5">
    <location>
        <begin position="1035"/>
        <end position="1108"/>
    </location>
</feature>
<dbReference type="GO" id="GO:0005737">
    <property type="term" value="C:cytoplasm"/>
    <property type="evidence" value="ECO:0007669"/>
    <property type="project" value="TreeGrafter"/>
</dbReference>
<dbReference type="Gene3D" id="3.40.50.980">
    <property type="match status" value="2"/>
</dbReference>
<dbReference type="FunFam" id="3.30.300.30:FF:000015">
    <property type="entry name" value="Nonribosomal peptide synthase SidD"/>
    <property type="match status" value="1"/>
</dbReference>
<evidence type="ECO:0000256" key="3">
    <source>
        <dbReference type="ARBA" id="ARBA00022598"/>
    </source>
</evidence>
<dbReference type="Gene3D" id="3.30.559.30">
    <property type="entry name" value="Nonribosomal peptide synthetase, condensation domain"/>
    <property type="match status" value="3"/>
</dbReference>
<comment type="caution">
    <text evidence="6">The sequence shown here is derived from an EMBL/GenBank/DDBJ whole genome shotgun (WGS) entry which is preliminary data.</text>
</comment>
<dbReference type="GO" id="GO:0016874">
    <property type="term" value="F:ligase activity"/>
    <property type="evidence" value="ECO:0007669"/>
    <property type="project" value="UniProtKB-KW"/>
</dbReference>
<dbReference type="EMBL" id="JAPZBT010000002">
    <property type="protein sequence ID" value="KAJ5373247.1"/>
    <property type="molecule type" value="Genomic_DNA"/>
</dbReference>
<sequence length="2111" mass="233311">MTLSTMSTKIGSEEVLHPTPDHLNQTTQNGILAHQEPIIPSFSLLAGSDGSKHILPTVAKLCGTVADDIEDAYPCTVVQEALVALSVKTPRMYVARYVYRLKNGIPFEQFRTAWDATVKAHTIMRTRVVQLGSRGVVQVVCRQGIECQKSDNLQEYLAEDCQKEMPLGAPLARAGFIQDLDPESPAHLVITLHHALYDDWSLALILKHIEAAYAEQRVPDQHFSRFTEYCLKASNEESEKFWSNELTRMSPTSFPAVPAESYTPAATKSFILETKLAQSMDFDSLSTTVKMAWAILISRHTASEEVVFGVTDTGRRATMPAVDLMSGPTIATFPFQVLVQGDQSIGETWRQLHHRRAEMVQHEQFGLNQMRILSSDAAALCKFQSLIVLQPKRRDDYSLFSEVTQTQDLENHATFGTYPITLVVEPDGNTISVQAVYDHHIVPEVQMKRILQQHSHIMKWISRAENSCVDDIEGLCPEDQMDLKTWNSLRTPENVQSCVHDLISEMSRSQPQVTAVCAWNGELSYERLETLSSGFAVQLLEEGLIRPDTVVPLYFEKSKWTAVAILGVIKAGGAFALLDPAIPLKRLQMICEDTRAPFVVCPPELASNAKDLTGSVIVIDTDDSHDSGLAVRALKYHGSEVSPSNILYVVYTSGSTGQPKGVVIEHGAFCSSALAYIKVAEMDRETRALQFASYSFDVSVTDHLATLLAGGTICIPSPDDRMNDIISVVSRFNINYADFTPSFLRSLRPEDMPSLRAIAVGGEALSRAVIDIWGSHVRLINIYGPAECCVLTTIQSQVTLDSDPLNIGFGTGAVCWVADSKNHNRLVPIGAIGELLVGGPIVGRGYLNDPQKTAAAFVDTPDFLHKMPASSPHNRVYKTGDLVQYAPDGSIRFLGRKDMQVKLRGQRIELGEIEHCLNQCLEVAGLVVDVIKPRNNSELLVAFILRGQVEKRDPTKLLRDPEDDFRSSIIQAEAHLRSQLPGYMVPNLFFQLETMPTTASGKIDRKRLREHTSSLPLEDLQRYAAAKQDKRYPSTPQEKVLHSLVTHLLGLKPEAAGMDDTMFSLGGDSITAMRLAGLALEKGKRLTVADIFAHPKLCDMALVMEDSDLDSAHKQYGSFSLIQTPNAEQNDCDYIKREAMNQCNVTSDSIEDVYPCTALQEGMMFLSIANPGTYQCRYLYTIPPEMTEEQLQQAWRQTTEANTILRTRLFQAGSSLYQAVIKDDNVVWDSPDNLDDYIVTDMQRHVDVGGQLVRMAIAPATPDRLRVWVLSLHHSLCDGWTVRQLLEQTAAAYRGQTLGVRPFSSFVEYVVGKEGDEAKAFWQTELENLDPRAAAFPSVPSSQYSPTAGAPLTYPVMGLSNKRTGHTLTTVIRLAIASVISRFTGSSDVVVGVTTSGRSASLSGILSVTGPTLSSYPMRIQLNPLQSIEAVLSQIQSTSIRVLDFEHFGLQNIRKVSPEATRACQFQTYLNIWPLDESEAPDPFVQLDDAAGRTEFGGFALAMSCMLESQNSGFTVVANYDPEIISEDQLTSLLSLVEQAVRQIWSDDSIALGQIQAEDSETGIKEPLLISSQPSDEMAWQKPNVDPATPVAKRLPSTPVEIQMHKLWAQVLNLNSDQIGMDDSFFQLGGDSIGAMRLVSCARTDGLSLTVANIFKNPVLASLALSSQPYTGVTSSIVPRSDDLRHHLETKAILQELYLKKAPFNQDDVVDIAPTTEVQADLAGRPHVYWLLEIKGTLDTTQLNHACATWSQKHSILRTAFLDHRKQLVQVVLREHNPSLVPNITEKNPMDVAIAWSKEDSSTTPILGIPSLSLALVQQDPSNSVLVVRLSHAQYDGLCIQRLLEDLLDLYHGKEVAASADFAKYVHHCRDHESEAFGFWKSLLMGAEMTPPMLPKELSVTCEPSIIESVQQVPLMTLPPGITMATVVKAAWAMVQFQFHQTNDVVFGQLVVSRNTGVEELDQVVGPCINRIPVRVQRVAGESPLRFLQRIQQQHADSLQFDTPGLKAIVKGCTDGWSPDTMFGSFINHIPKDSADDEFESGGLTCRLDAWTKNAPPPNIRLTSTEGEMLKIRINASSEISTKAHLDELNARVCKMILELLHDVYTPFAGI</sequence>
<name>A0A9W9S7T7_9EURO</name>
<feature type="domain" description="Carrier" evidence="5">
    <location>
        <begin position="1595"/>
        <end position="1671"/>
    </location>
</feature>
<dbReference type="PROSITE" id="PS00012">
    <property type="entry name" value="PHOSPHOPANTETHEINE"/>
    <property type="match status" value="2"/>
</dbReference>
<dbReference type="SUPFAM" id="SSF47336">
    <property type="entry name" value="ACP-like"/>
    <property type="match status" value="2"/>
</dbReference>
<dbReference type="Pfam" id="PF00550">
    <property type="entry name" value="PP-binding"/>
    <property type="match status" value="2"/>
</dbReference>
<dbReference type="PROSITE" id="PS00455">
    <property type="entry name" value="AMP_BINDING"/>
    <property type="match status" value="1"/>
</dbReference>
<dbReference type="InterPro" id="IPR006162">
    <property type="entry name" value="Ppantetheine_attach_site"/>
</dbReference>
<evidence type="ECO:0000256" key="4">
    <source>
        <dbReference type="ARBA" id="ARBA00029454"/>
    </source>
</evidence>
<dbReference type="SUPFAM" id="SSF56801">
    <property type="entry name" value="Acetyl-CoA synthetase-like"/>
    <property type="match status" value="1"/>
</dbReference>
<reference evidence="6" key="2">
    <citation type="journal article" date="2023" name="IMA Fungus">
        <title>Comparative genomic study of the Penicillium genus elucidates a diverse pangenome and 15 lateral gene transfer events.</title>
        <authorList>
            <person name="Petersen C."/>
            <person name="Sorensen T."/>
            <person name="Nielsen M.R."/>
            <person name="Sondergaard T.E."/>
            <person name="Sorensen J.L."/>
            <person name="Fitzpatrick D.A."/>
            <person name="Frisvad J.C."/>
            <person name="Nielsen K.L."/>
        </authorList>
    </citation>
    <scope>NUCLEOTIDE SEQUENCE</scope>
    <source>
        <strain evidence="6">IBT 3081</strain>
    </source>
</reference>
<dbReference type="InterPro" id="IPR009081">
    <property type="entry name" value="PP-bd_ACP"/>
</dbReference>
<keyword evidence="3" id="KW-0436">Ligase</keyword>
<dbReference type="Gene3D" id="2.30.38.10">
    <property type="entry name" value="Luciferase, Domain 3"/>
    <property type="match status" value="1"/>
</dbReference>
<dbReference type="InterPro" id="IPR010071">
    <property type="entry name" value="AA_adenyl_dom"/>
</dbReference>
<proteinExistence type="inferred from homology"/>
<evidence type="ECO:0000259" key="5">
    <source>
        <dbReference type="PROSITE" id="PS50075"/>
    </source>
</evidence>
<dbReference type="InterPro" id="IPR001242">
    <property type="entry name" value="Condensation_dom"/>
</dbReference>
<dbReference type="PANTHER" id="PTHR45527">
    <property type="entry name" value="NONRIBOSOMAL PEPTIDE SYNTHETASE"/>
    <property type="match status" value="1"/>
</dbReference>
<dbReference type="InterPro" id="IPR020845">
    <property type="entry name" value="AMP-binding_CS"/>
</dbReference>
<dbReference type="PROSITE" id="PS50075">
    <property type="entry name" value="CARRIER"/>
    <property type="match status" value="2"/>
</dbReference>
<dbReference type="NCBIfam" id="TIGR01733">
    <property type="entry name" value="AA-adenyl-dom"/>
    <property type="match status" value="1"/>
</dbReference>
<dbReference type="PANTHER" id="PTHR45527:SF3">
    <property type="entry name" value="SIDEROPHORE SYNTHETASE (EUROFUNG)"/>
    <property type="match status" value="1"/>
</dbReference>
<organism evidence="6 7">
    <name type="scientific">Penicillium concentricum</name>
    <dbReference type="NCBI Taxonomy" id="293559"/>
    <lineage>
        <taxon>Eukaryota</taxon>
        <taxon>Fungi</taxon>
        <taxon>Dikarya</taxon>
        <taxon>Ascomycota</taxon>
        <taxon>Pezizomycotina</taxon>
        <taxon>Eurotiomycetes</taxon>
        <taxon>Eurotiomycetidae</taxon>
        <taxon>Eurotiales</taxon>
        <taxon>Aspergillaceae</taxon>
        <taxon>Penicillium</taxon>
    </lineage>
</organism>
<dbReference type="GeneID" id="81462166"/>
<dbReference type="GO" id="GO:0031177">
    <property type="term" value="F:phosphopantetheine binding"/>
    <property type="evidence" value="ECO:0007669"/>
    <property type="project" value="TreeGrafter"/>
</dbReference>
<dbReference type="FunFam" id="3.40.50.12780:FF:000014">
    <property type="entry name" value="Nonribosomal peptide synthetase 1"/>
    <property type="match status" value="1"/>
</dbReference>
<dbReference type="InterPro" id="IPR000873">
    <property type="entry name" value="AMP-dep_synth/lig_dom"/>
</dbReference>
<dbReference type="SUPFAM" id="SSF52777">
    <property type="entry name" value="CoA-dependent acyltransferases"/>
    <property type="match status" value="6"/>
</dbReference>
<dbReference type="Proteomes" id="UP001147752">
    <property type="component" value="Unassembled WGS sequence"/>
</dbReference>
<evidence type="ECO:0000256" key="2">
    <source>
        <dbReference type="ARBA" id="ARBA00022553"/>
    </source>
</evidence>
<comment type="similarity">
    <text evidence="4">Belongs to the NRP synthetase family.</text>
</comment>
<protein>
    <recommendedName>
        <fullName evidence="5">Carrier domain-containing protein</fullName>
    </recommendedName>
</protein>
<reference evidence="6" key="1">
    <citation type="submission" date="2022-12" db="EMBL/GenBank/DDBJ databases">
        <authorList>
            <person name="Petersen C."/>
        </authorList>
    </citation>
    <scope>NUCLEOTIDE SEQUENCE</scope>
    <source>
        <strain evidence="6">IBT 3081</strain>
    </source>
</reference>
<dbReference type="GO" id="GO:0043041">
    <property type="term" value="P:amino acid activation for nonribosomal peptide biosynthetic process"/>
    <property type="evidence" value="ECO:0007669"/>
    <property type="project" value="TreeGrafter"/>
</dbReference>
<dbReference type="GO" id="GO:0044550">
    <property type="term" value="P:secondary metabolite biosynthetic process"/>
    <property type="evidence" value="ECO:0007669"/>
    <property type="project" value="TreeGrafter"/>
</dbReference>
<evidence type="ECO:0000313" key="6">
    <source>
        <dbReference type="EMBL" id="KAJ5373247.1"/>
    </source>
</evidence>
<evidence type="ECO:0000313" key="7">
    <source>
        <dbReference type="Proteomes" id="UP001147752"/>
    </source>
</evidence>
<dbReference type="CDD" id="cd05918">
    <property type="entry name" value="A_NRPS_SidN3_like"/>
    <property type="match status" value="1"/>
</dbReference>
<dbReference type="InterPro" id="IPR045851">
    <property type="entry name" value="AMP-bd_C_sf"/>
</dbReference>
<keyword evidence="2" id="KW-0597">Phosphoprotein</keyword>
<gene>
    <name evidence="6" type="ORF">N7517_005253</name>
</gene>
<evidence type="ECO:0000256" key="1">
    <source>
        <dbReference type="ARBA" id="ARBA00022450"/>
    </source>
</evidence>
<dbReference type="Gene3D" id="3.30.559.10">
    <property type="entry name" value="Chloramphenicol acetyltransferase-like domain"/>
    <property type="match status" value="3"/>
</dbReference>
<dbReference type="InterPro" id="IPR036736">
    <property type="entry name" value="ACP-like_sf"/>
</dbReference>
<dbReference type="RefSeq" id="XP_056579233.1">
    <property type="nucleotide sequence ID" value="XM_056722983.1"/>
</dbReference>
<dbReference type="Gene3D" id="3.30.300.30">
    <property type="match status" value="1"/>
</dbReference>
<dbReference type="Gene3D" id="1.10.1200.10">
    <property type="entry name" value="ACP-like"/>
    <property type="match status" value="2"/>
</dbReference>
<keyword evidence="7" id="KW-1185">Reference proteome</keyword>
<dbReference type="Pfam" id="PF00668">
    <property type="entry name" value="Condensation"/>
    <property type="match status" value="3"/>
</dbReference>
<dbReference type="InterPro" id="IPR023213">
    <property type="entry name" value="CAT-like_dom_sf"/>
</dbReference>
<dbReference type="FunFam" id="1.10.1200.10:FF:000005">
    <property type="entry name" value="Nonribosomal peptide synthetase 1"/>
    <property type="match status" value="1"/>
</dbReference>
<keyword evidence="1" id="KW-0596">Phosphopantetheine</keyword>